<feature type="compositionally biased region" description="Basic and acidic residues" evidence="2">
    <location>
        <begin position="280"/>
        <end position="292"/>
    </location>
</feature>
<name>A0AAD8LDH3_TARER</name>
<feature type="compositionally biased region" description="Polar residues" evidence="2">
    <location>
        <begin position="1"/>
        <end position="11"/>
    </location>
</feature>
<reference evidence="4" key="1">
    <citation type="journal article" date="2023" name="bioRxiv">
        <title>Improved chromosome-level genome assembly for marigold (Tagetes erecta).</title>
        <authorList>
            <person name="Jiang F."/>
            <person name="Yuan L."/>
            <person name="Wang S."/>
            <person name="Wang H."/>
            <person name="Xu D."/>
            <person name="Wang A."/>
            <person name="Fan W."/>
        </authorList>
    </citation>
    <scope>NUCLEOTIDE SEQUENCE</scope>
    <source>
        <strain evidence="4">WSJ</strain>
        <tissue evidence="4">Leaf</tissue>
    </source>
</reference>
<evidence type="ECO:0000313" key="4">
    <source>
        <dbReference type="EMBL" id="KAK1436407.1"/>
    </source>
</evidence>
<accession>A0AAD8LDH3</accession>
<dbReference type="PANTHER" id="PTHR46327:SF3">
    <property type="entry name" value="TRANSCRIPTION FACTOR"/>
    <property type="match status" value="1"/>
</dbReference>
<dbReference type="InterPro" id="IPR044822">
    <property type="entry name" value="Myb_DNA-bind_4"/>
</dbReference>
<feature type="domain" description="Myb/SANT-like DNA-binding" evidence="3">
    <location>
        <begin position="108"/>
        <end position="199"/>
    </location>
</feature>
<feature type="coiled-coil region" evidence="1">
    <location>
        <begin position="354"/>
        <end position="416"/>
    </location>
</feature>
<keyword evidence="5" id="KW-1185">Reference proteome</keyword>
<evidence type="ECO:0000256" key="1">
    <source>
        <dbReference type="SAM" id="Coils"/>
    </source>
</evidence>
<gene>
    <name evidence="4" type="ORF">QVD17_02187</name>
</gene>
<dbReference type="Gene3D" id="1.10.10.60">
    <property type="entry name" value="Homeodomain-like"/>
    <property type="match status" value="1"/>
</dbReference>
<feature type="region of interest" description="Disordered" evidence="2">
    <location>
        <begin position="258"/>
        <end position="326"/>
    </location>
</feature>
<sequence length="505" mass="59525">MSMDGNLSSAHMISGSGPSFDLQRVHHQQQSNPFTLHQQQYHPSIHENFPLRIGTTQDCNRHNQTISLAEFTKGEKGKTCMSDEDEPCFTEDGHDTQTRGKNTSPWHRVKWNDPMVKLLITAVSYIGEDASMEYGGGSRRKFSNLQKKGKWKSVSKVMAGRGHFVSPQQCEDKFNDLNKRYKRLNEILGRGTSCEVVEKPSLLDLMDHVSDKSKEEVRKILSSKHLYYEEMCSYHNGNRLHLPPDPELQRSLRLALRARDDNENDGRRGSHEDLDDDDQDHYMDDHDEYDDHHHHHHHHHGLNLDKSSAYGFSEGASKRAKQTEVSQMKIVQTDMNQEGVKENLLRDQWMKHRMLQLEEQKIHIQAQRLELEKERFKWQRFRQKKDMELEMMRLENERMKMENEQMMLELKRKEMSSDLSLIVSWLGWMGFEGLIRRVKYSKWLLLKKKFSKWPGLWRWSIQNLIMTQKDDDVCEAYYRLRWFRQVVGSNPSADVNVVVTVGGWW</sequence>
<evidence type="ECO:0000313" key="5">
    <source>
        <dbReference type="Proteomes" id="UP001229421"/>
    </source>
</evidence>
<dbReference type="AlphaFoldDB" id="A0AAD8LDH3"/>
<keyword evidence="1" id="KW-0175">Coiled coil</keyword>
<organism evidence="4 5">
    <name type="scientific">Tagetes erecta</name>
    <name type="common">African marigold</name>
    <dbReference type="NCBI Taxonomy" id="13708"/>
    <lineage>
        <taxon>Eukaryota</taxon>
        <taxon>Viridiplantae</taxon>
        <taxon>Streptophyta</taxon>
        <taxon>Embryophyta</taxon>
        <taxon>Tracheophyta</taxon>
        <taxon>Spermatophyta</taxon>
        <taxon>Magnoliopsida</taxon>
        <taxon>eudicotyledons</taxon>
        <taxon>Gunneridae</taxon>
        <taxon>Pentapetalae</taxon>
        <taxon>asterids</taxon>
        <taxon>campanulids</taxon>
        <taxon>Asterales</taxon>
        <taxon>Asteraceae</taxon>
        <taxon>Asteroideae</taxon>
        <taxon>Heliantheae alliance</taxon>
        <taxon>Tageteae</taxon>
        <taxon>Tagetes</taxon>
    </lineage>
</organism>
<evidence type="ECO:0000259" key="3">
    <source>
        <dbReference type="Pfam" id="PF13837"/>
    </source>
</evidence>
<protein>
    <recommendedName>
        <fullName evidence="3">Myb/SANT-like DNA-binding domain-containing protein</fullName>
    </recommendedName>
</protein>
<dbReference type="Pfam" id="PF13837">
    <property type="entry name" value="Myb_DNA-bind_4"/>
    <property type="match status" value="1"/>
</dbReference>
<dbReference type="EMBL" id="JAUHHV010000001">
    <property type="protein sequence ID" value="KAK1436407.1"/>
    <property type="molecule type" value="Genomic_DNA"/>
</dbReference>
<comment type="caution">
    <text evidence="4">The sequence shown here is derived from an EMBL/GenBank/DDBJ whole genome shotgun (WGS) entry which is preliminary data.</text>
</comment>
<feature type="compositionally biased region" description="Basic and acidic residues" evidence="2">
    <location>
        <begin position="258"/>
        <end position="272"/>
    </location>
</feature>
<feature type="region of interest" description="Disordered" evidence="2">
    <location>
        <begin position="1"/>
        <end position="31"/>
    </location>
</feature>
<proteinExistence type="predicted"/>
<dbReference type="PANTHER" id="PTHR46327">
    <property type="entry name" value="F16F4.11 PROTEIN-RELATED"/>
    <property type="match status" value="1"/>
</dbReference>
<evidence type="ECO:0000256" key="2">
    <source>
        <dbReference type="SAM" id="MobiDB-lite"/>
    </source>
</evidence>
<dbReference type="Proteomes" id="UP001229421">
    <property type="component" value="Unassembled WGS sequence"/>
</dbReference>